<dbReference type="SUPFAM" id="SSF46689">
    <property type="entry name" value="Homeodomain-like"/>
    <property type="match status" value="1"/>
</dbReference>
<dbReference type="InterPro" id="IPR055247">
    <property type="entry name" value="InsJ-like_HTH"/>
</dbReference>
<gene>
    <name evidence="2" type="ORF">PI95_012700</name>
</gene>
<evidence type="ECO:0000313" key="2">
    <source>
        <dbReference type="EMBL" id="NEU73402.1"/>
    </source>
</evidence>
<dbReference type="EMBL" id="JTCM02000022">
    <property type="protein sequence ID" value="NEU73402.1"/>
    <property type="molecule type" value="Genomic_DNA"/>
</dbReference>
<protein>
    <recommendedName>
        <fullName evidence="1">Insertion element IS150 protein InsJ-like helix-turn-helix domain-containing protein</fullName>
    </recommendedName>
</protein>
<organism evidence="2 3">
    <name type="scientific">Hassallia byssoidea VB512170</name>
    <dbReference type="NCBI Taxonomy" id="1304833"/>
    <lineage>
        <taxon>Bacteria</taxon>
        <taxon>Bacillati</taxon>
        <taxon>Cyanobacteriota</taxon>
        <taxon>Cyanophyceae</taxon>
        <taxon>Nostocales</taxon>
        <taxon>Tolypothrichaceae</taxon>
        <taxon>Hassallia</taxon>
    </lineage>
</organism>
<name>A0A846H7V9_9CYAN</name>
<reference evidence="2 3" key="1">
    <citation type="journal article" date="2015" name="Genome Announc.">
        <title>Draft Genome Sequence of Cyanobacterium Hassallia byssoidea Strain VB512170, Isolated from Monuments in India.</title>
        <authorList>
            <person name="Singh D."/>
            <person name="Chandrababunaidu M.M."/>
            <person name="Panda A."/>
            <person name="Sen D."/>
            <person name="Bhattacharyya S."/>
            <person name="Adhikary S.P."/>
            <person name="Tripathy S."/>
        </authorList>
    </citation>
    <scope>NUCLEOTIDE SEQUENCE [LARGE SCALE GENOMIC DNA]</scope>
    <source>
        <strain evidence="2 3">VB512170</strain>
    </source>
</reference>
<dbReference type="Pfam" id="PF13518">
    <property type="entry name" value="HTH_28"/>
    <property type="match status" value="1"/>
</dbReference>
<sequence>MALRAKIILLADKGSNNREIGRELNISRYMARRWRRYSVADTI</sequence>
<evidence type="ECO:0000313" key="3">
    <source>
        <dbReference type="Proteomes" id="UP000031549"/>
    </source>
</evidence>
<dbReference type="AlphaFoldDB" id="A0A846H7V9"/>
<proteinExistence type="predicted"/>
<dbReference type="InterPro" id="IPR009057">
    <property type="entry name" value="Homeodomain-like_sf"/>
</dbReference>
<keyword evidence="3" id="KW-1185">Reference proteome</keyword>
<accession>A0A846H7V9</accession>
<comment type="caution">
    <text evidence="2">The sequence shown here is derived from an EMBL/GenBank/DDBJ whole genome shotgun (WGS) entry which is preliminary data.</text>
</comment>
<evidence type="ECO:0000259" key="1">
    <source>
        <dbReference type="Pfam" id="PF13518"/>
    </source>
</evidence>
<dbReference type="Proteomes" id="UP000031549">
    <property type="component" value="Unassembled WGS sequence"/>
</dbReference>
<feature type="domain" description="Insertion element IS150 protein InsJ-like helix-turn-helix" evidence="1">
    <location>
        <begin position="4"/>
        <end position="36"/>
    </location>
</feature>